<dbReference type="PANTHER" id="PTHR40082">
    <property type="entry name" value="BLR5956 PROTEIN"/>
    <property type="match status" value="1"/>
</dbReference>
<name>A0A6J7EYA3_9ZZZZ</name>
<dbReference type="SUPFAM" id="SSF69618">
    <property type="entry name" value="HemD-like"/>
    <property type="match status" value="1"/>
</dbReference>
<dbReference type="GO" id="GO:0004852">
    <property type="term" value="F:uroporphyrinogen-III synthase activity"/>
    <property type="evidence" value="ECO:0007669"/>
    <property type="project" value="InterPro"/>
</dbReference>
<dbReference type="InterPro" id="IPR039793">
    <property type="entry name" value="UROS/Hem4"/>
</dbReference>
<reference evidence="2" key="1">
    <citation type="submission" date="2020-05" db="EMBL/GenBank/DDBJ databases">
        <authorList>
            <person name="Chiriac C."/>
            <person name="Salcher M."/>
            <person name="Ghai R."/>
            <person name="Kavagutti S V."/>
        </authorList>
    </citation>
    <scope>NUCLEOTIDE SEQUENCE</scope>
</reference>
<sequence>MAHTSPIETRPLAGQRILIPRGGPWGDQVASALRSQGASTVIAPMTNYVVTDDAEGLQSALNRLAAGEFDVVTFSSSTTVDVVAAYRAIIPGATKVAAVGETTATALSAAGYRADLVPAEENTVEALLDQWAEATGGVIPLKVLTIRSEQSIPILTDGLRRIGHDVESVVAYRTVGIEVDPEIAEDVRHGEFDILLVTSGTVAEQIAFQFGEIPDVTLTAAMGPRTARDARTHGVRVDVIAEEQDIDALVDLLVAYALASA</sequence>
<accession>A0A6J7EYA3</accession>
<dbReference type="CDD" id="cd06578">
    <property type="entry name" value="HemD"/>
    <property type="match status" value="1"/>
</dbReference>
<dbReference type="AlphaFoldDB" id="A0A6J7EYA3"/>
<dbReference type="InterPro" id="IPR036108">
    <property type="entry name" value="4pyrrol_syn_uPrphyn_synt_sf"/>
</dbReference>
<proteinExistence type="predicted"/>
<dbReference type="PANTHER" id="PTHR40082:SF1">
    <property type="entry name" value="BLR5956 PROTEIN"/>
    <property type="match status" value="1"/>
</dbReference>
<feature type="domain" description="Tetrapyrrole biosynthesis uroporphyrinogen III synthase" evidence="1">
    <location>
        <begin position="27"/>
        <end position="250"/>
    </location>
</feature>
<gene>
    <name evidence="2" type="ORF">UFOPK3516_00119</name>
</gene>
<dbReference type="GO" id="GO:0006780">
    <property type="term" value="P:uroporphyrinogen III biosynthetic process"/>
    <property type="evidence" value="ECO:0007669"/>
    <property type="project" value="InterPro"/>
</dbReference>
<dbReference type="InterPro" id="IPR003754">
    <property type="entry name" value="4pyrrol_synth_uPrphyn_synth"/>
</dbReference>
<protein>
    <submittedName>
        <fullName evidence="2">Unannotated protein</fullName>
    </submittedName>
</protein>
<evidence type="ECO:0000259" key="1">
    <source>
        <dbReference type="Pfam" id="PF02602"/>
    </source>
</evidence>
<dbReference type="EMBL" id="CAFBMB010000004">
    <property type="protein sequence ID" value="CAB4888206.1"/>
    <property type="molecule type" value="Genomic_DNA"/>
</dbReference>
<dbReference type="Pfam" id="PF02602">
    <property type="entry name" value="HEM4"/>
    <property type="match status" value="1"/>
</dbReference>
<evidence type="ECO:0000313" key="2">
    <source>
        <dbReference type="EMBL" id="CAB4888206.1"/>
    </source>
</evidence>
<dbReference type="Gene3D" id="3.40.50.10090">
    <property type="match status" value="2"/>
</dbReference>
<organism evidence="2">
    <name type="scientific">freshwater metagenome</name>
    <dbReference type="NCBI Taxonomy" id="449393"/>
    <lineage>
        <taxon>unclassified sequences</taxon>
        <taxon>metagenomes</taxon>
        <taxon>ecological metagenomes</taxon>
    </lineage>
</organism>